<dbReference type="SUPFAM" id="SSF53098">
    <property type="entry name" value="Ribonuclease H-like"/>
    <property type="match status" value="1"/>
</dbReference>
<dbReference type="PROSITE" id="PS50994">
    <property type="entry name" value="INTEGRASE"/>
    <property type="match status" value="1"/>
</dbReference>
<dbReference type="Pfam" id="PF05380">
    <property type="entry name" value="Peptidase_A17"/>
    <property type="match status" value="1"/>
</dbReference>
<dbReference type="Pfam" id="PF18701">
    <property type="entry name" value="DUF5641"/>
    <property type="match status" value="1"/>
</dbReference>
<keyword evidence="4" id="KW-1185">Reference proteome</keyword>
<dbReference type="InterPro" id="IPR012337">
    <property type="entry name" value="RNaseH-like_sf"/>
</dbReference>
<dbReference type="InterPro" id="IPR043502">
    <property type="entry name" value="DNA/RNA_pol_sf"/>
</dbReference>
<feature type="domain" description="Integrase catalytic" evidence="2">
    <location>
        <begin position="1702"/>
        <end position="1889"/>
    </location>
</feature>
<feature type="compositionally biased region" description="Polar residues" evidence="1">
    <location>
        <begin position="669"/>
        <end position="682"/>
    </location>
</feature>
<reference evidence="3" key="1">
    <citation type="submission" date="2019-08" db="EMBL/GenBank/DDBJ databases">
        <title>The improved chromosome-level genome for the pearl oyster Pinctada fucata martensii using PacBio sequencing and Hi-C.</title>
        <authorList>
            <person name="Zheng Z."/>
        </authorList>
    </citation>
    <scope>NUCLEOTIDE SEQUENCE</scope>
    <source>
        <strain evidence="3">ZZ-2019</strain>
        <tissue evidence="3">Adductor muscle</tissue>
    </source>
</reference>
<dbReference type="PANTHER" id="PTHR47331">
    <property type="entry name" value="PHD-TYPE DOMAIN-CONTAINING PROTEIN"/>
    <property type="match status" value="1"/>
</dbReference>
<feature type="compositionally biased region" description="Basic and acidic residues" evidence="1">
    <location>
        <begin position="15"/>
        <end position="61"/>
    </location>
</feature>
<evidence type="ECO:0000256" key="1">
    <source>
        <dbReference type="SAM" id="MobiDB-lite"/>
    </source>
</evidence>
<dbReference type="CDD" id="cd01644">
    <property type="entry name" value="RT_pepA17"/>
    <property type="match status" value="1"/>
</dbReference>
<dbReference type="GO" id="GO:0015074">
    <property type="term" value="P:DNA integration"/>
    <property type="evidence" value="ECO:0007669"/>
    <property type="project" value="InterPro"/>
</dbReference>
<dbReference type="GO" id="GO:0003676">
    <property type="term" value="F:nucleic acid binding"/>
    <property type="evidence" value="ECO:0007669"/>
    <property type="project" value="InterPro"/>
</dbReference>
<dbReference type="InterPro" id="IPR001584">
    <property type="entry name" value="Integrase_cat-core"/>
</dbReference>
<evidence type="ECO:0000259" key="2">
    <source>
        <dbReference type="PROSITE" id="PS50994"/>
    </source>
</evidence>
<dbReference type="EMBL" id="VSWD01000012">
    <property type="protein sequence ID" value="KAK3085358.1"/>
    <property type="molecule type" value="Genomic_DNA"/>
</dbReference>
<proteinExistence type="predicted"/>
<dbReference type="Proteomes" id="UP001186944">
    <property type="component" value="Unassembled WGS sequence"/>
</dbReference>
<feature type="region of interest" description="Disordered" evidence="1">
    <location>
        <begin position="668"/>
        <end position="691"/>
    </location>
</feature>
<dbReference type="SUPFAM" id="SSF56672">
    <property type="entry name" value="DNA/RNA polymerases"/>
    <property type="match status" value="1"/>
</dbReference>
<accession>A0AA88XHN8</accession>
<dbReference type="InterPro" id="IPR036397">
    <property type="entry name" value="RNaseH_sf"/>
</dbReference>
<name>A0AA88XHN8_PINIB</name>
<protein>
    <recommendedName>
        <fullName evidence="2">Integrase catalytic domain-containing protein</fullName>
    </recommendedName>
</protein>
<dbReference type="InterPro" id="IPR008042">
    <property type="entry name" value="Retrotrans_Pao"/>
</dbReference>
<evidence type="ECO:0000313" key="3">
    <source>
        <dbReference type="EMBL" id="KAK3085358.1"/>
    </source>
</evidence>
<evidence type="ECO:0000313" key="4">
    <source>
        <dbReference type="Proteomes" id="UP001186944"/>
    </source>
</evidence>
<feature type="region of interest" description="Disordered" evidence="1">
    <location>
        <begin position="1"/>
        <end position="61"/>
    </location>
</feature>
<sequence length="2011" mass="228398">MATVGGSTQTGGTEMEQKTSTQKEDTTVQDTDRHDPDPKDKGDTTEETSEQRVRKSTEKGEAMFNEKLEKYKKTIKTLIEKLSDAIMKGATCENDVTVLTSVKSSINTQYDTYKAKYREFLNFLHRERTTSSIDEMEGQVVLYEELTTRVKGAISKIESTISLILEEGSMSRTSALSAQKREAAKVRFKIAEEKALIRKQKAQLEREMKVRAAETEQMYTDLDADMELLNIKEEYQIAEAELSMDRLEDDNPDINLPTTTSYEKSRDYVAGMDRGLNPDAEPFSMLKPTITQIPSSVKFPTVAHNAPVCTPAALGPQGNVYGQTTYGAHPLYQAPPLMSIPQPASQGAQDLTNFLLRKDLILQRMQNFNDDPSTYFVWKGTFKNVIEDARVTAHEEIQLLLRWLGPESVKQATSIRRANPNNSESALLKIWERLDERFGAPELVDSTLRNKVKNLPRITLPKDKTKLYELHDLLAEIESFKQNPKYTALFAYYDTSGGVNPIISKLPTNLQNKWIERASKYKRDKGVLFPPFSYFVSFIREITSTLNDPSFSLDVQGSWQRSPPVPQQNTGRHVISRKTQLQPENQELQPPAHRKVPCLLHPHCESHKLEDCKAFRKMSIDERKLFLTQNRLCFRCCSPDHVKRKCKQNIKCGECQSTRHVTSMHEQHVQGSPSVGNNSLGDNSPADLHGGEETKPLKAYCTEICGEGFKGRSCSKTVLVRIYPKGKPLPSVVTYAMLDEHCNKTLASSQLLDDLEVEGEEISYTLKSCSGKFKAIGRRAHNFYIESLDKTACLELPNIIECSDMPTDTSEIPTPEIAHFYPHLKPIAKHIPEYDPSCYIGLLIGRDLLRAHYVQEQIIGPMETPFAQKLCLGWVIVGEVCLDKRHTPETVRSFKTNVFRDGRGSIFEPCNNDLNIQEDDLFERKPDDNEPGLSTEDREFLKIMDTECVRNEQGNWMAPLPFRSPREAMPNNKPVALKRAKILDVSLRRDRVKHDHFVEFMQKVIDSGAAEVAPELPHGKEAWYLPIFGVYHPKKPDKIRGVFDSSATYQGVSLNKVLMSGPNLTNSLVGILMRFRKNEYAISGDIEQMFYSFLVKEEHRDHLRFLWYKDNNTENELIDYRMCAHVFGNSPSPAVATYGLRKSVLSAETDVREFVNSNFYVDDAFTSLPTKEEAIELMKRTQKTLEKEGNLRLHKIVSNSPDVMQSFQKEDLGKEVKSINLDVDALPIHQSLGMSWDMDKDSFVFDIQLQNKPHTRRGFLSLLHSIYDPLGFIAPMLLEGKIILREIAAISDWDQALDAKYIDRWERWRTSIQSLETLVIPRTYASISLSVTKGVEIHIFCDASQDAIAAVAYLKVKHEGSSHCSFVFGKVKLAPSHGHTIPRLELCAAVLATEVGKTVTQSLHHPVTNVQYYSDSRVVLGYIHNKVRRFYNYVSNRVDRILSISEPSQWSYVSTKENPADHGTRGLQTAELLHEKWLKAPEVLNNTTHEMEEYPLVVPDADKEIRVEVYATKASVDHVVNEKSAKFSSWSRLVSAMSVLKSCMRRRKCQKAINDLSIRQDTENFLLCLAQRQHFAEDVCSLQHGSAVDKSSTIASLSPYLDDQGILRVGGRLNQGALPIEQRNPIILSKDMHVTKLIIRHFHEKVAHQGRLITEGAIRNNGFWIVGAKRMISSLINNCFVCRRLRRKPEIQRMADLPVDRLTPAPPFSSVGVDAFGPWSIVSRKTRGGMAESKRWAIMFTCLVTRAIHIEVIESMTSSSFINSVRRLVALRGNVKEFRSDRGSNFVGAIEDLKIDVQTGAVKDYLSKSRITWIFNAPHSSHMGGVWERMIGLTRNILNAVLLGPKGKNLTHEVLVTLMAEVAAIINSRPIAPISYDSDVPIVLSPSMLLNQKFSGDAPTLIDMDVRNIYREHWRQVQVLSDMFWKMWRERYLQTLQEKRKWTAEHRNMKEGDIVLFRDPEAPRSQWPLAIVEKVFPSKDGLVRKVDVRLSVNGKICRYTRPISELVLLLD</sequence>
<dbReference type="Gene3D" id="3.30.420.10">
    <property type="entry name" value="Ribonuclease H-like superfamily/Ribonuclease H"/>
    <property type="match status" value="1"/>
</dbReference>
<dbReference type="PANTHER" id="PTHR47331:SF6">
    <property type="entry name" value="DOUBLECORTIN DOMAIN-CONTAINING PROTEIN"/>
    <property type="match status" value="1"/>
</dbReference>
<gene>
    <name evidence="3" type="ORF">FSP39_002062</name>
</gene>
<feature type="compositionally biased region" description="Polar residues" evidence="1">
    <location>
        <begin position="1"/>
        <end position="12"/>
    </location>
</feature>
<dbReference type="InterPro" id="IPR040676">
    <property type="entry name" value="DUF5641"/>
</dbReference>
<organism evidence="3 4">
    <name type="scientific">Pinctada imbricata</name>
    <name type="common">Atlantic pearl-oyster</name>
    <name type="synonym">Pinctada martensii</name>
    <dbReference type="NCBI Taxonomy" id="66713"/>
    <lineage>
        <taxon>Eukaryota</taxon>
        <taxon>Metazoa</taxon>
        <taxon>Spiralia</taxon>
        <taxon>Lophotrochozoa</taxon>
        <taxon>Mollusca</taxon>
        <taxon>Bivalvia</taxon>
        <taxon>Autobranchia</taxon>
        <taxon>Pteriomorphia</taxon>
        <taxon>Pterioida</taxon>
        <taxon>Pterioidea</taxon>
        <taxon>Pteriidae</taxon>
        <taxon>Pinctada</taxon>
    </lineage>
</organism>
<comment type="caution">
    <text evidence="3">The sequence shown here is derived from an EMBL/GenBank/DDBJ whole genome shotgun (WGS) entry which is preliminary data.</text>
</comment>